<sequence>VQAQLHAASASGGLPGLKANLKRQIGSYDRLPEHLARFALRALEGLPDGESLCHGDFHPGNILMAGATPAVIDWTNATQGDPDADVARTLLMLRIGELQPGTPMVIRVIATFARKIMASAYLRAYRRQRAVEPTAVRRWEIPVAAARVGDGIEEELPKLLAILEEQYDRAG</sequence>
<reference evidence="2" key="1">
    <citation type="journal article" date="2015" name="Nature">
        <title>Complex archaea that bridge the gap between prokaryotes and eukaryotes.</title>
        <authorList>
            <person name="Spang A."/>
            <person name="Saw J.H."/>
            <person name="Jorgensen S.L."/>
            <person name="Zaremba-Niedzwiedzka K."/>
            <person name="Martijn J."/>
            <person name="Lind A.E."/>
            <person name="van Eijk R."/>
            <person name="Schleper C."/>
            <person name="Guy L."/>
            <person name="Ettema T.J."/>
        </authorList>
    </citation>
    <scope>NUCLEOTIDE SEQUENCE</scope>
</reference>
<dbReference type="SUPFAM" id="SSF56112">
    <property type="entry name" value="Protein kinase-like (PK-like)"/>
    <property type="match status" value="1"/>
</dbReference>
<name>A0A0F9B5U8_9ZZZZ</name>
<comment type="caution">
    <text evidence="2">The sequence shown here is derived from an EMBL/GenBank/DDBJ whole genome shotgun (WGS) entry which is preliminary data.</text>
</comment>
<evidence type="ECO:0000313" key="2">
    <source>
        <dbReference type="EMBL" id="KKK86004.1"/>
    </source>
</evidence>
<feature type="domain" description="Aminoglycoside phosphotransferase" evidence="1">
    <location>
        <begin position="21"/>
        <end position="94"/>
    </location>
</feature>
<accession>A0A0F9B5U8</accession>
<dbReference type="AlphaFoldDB" id="A0A0F9B5U8"/>
<dbReference type="EMBL" id="LAZR01051047">
    <property type="protein sequence ID" value="KKK86004.1"/>
    <property type="molecule type" value="Genomic_DNA"/>
</dbReference>
<evidence type="ECO:0000259" key="1">
    <source>
        <dbReference type="Pfam" id="PF01636"/>
    </source>
</evidence>
<gene>
    <name evidence="2" type="ORF">LCGC14_2767570</name>
</gene>
<dbReference type="Pfam" id="PF01636">
    <property type="entry name" value="APH"/>
    <property type="match status" value="1"/>
</dbReference>
<protein>
    <recommendedName>
        <fullName evidence="1">Aminoglycoside phosphotransferase domain-containing protein</fullName>
    </recommendedName>
</protein>
<dbReference type="InterPro" id="IPR011009">
    <property type="entry name" value="Kinase-like_dom_sf"/>
</dbReference>
<dbReference type="Gene3D" id="3.90.1200.10">
    <property type="match status" value="1"/>
</dbReference>
<feature type="non-terminal residue" evidence="2">
    <location>
        <position position="1"/>
    </location>
</feature>
<dbReference type="InterPro" id="IPR002575">
    <property type="entry name" value="Aminoglycoside_PTrfase"/>
</dbReference>
<organism evidence="2">
    <name type="scientific">marine sediment metagenome</name>
    <dbReference type="NCBI Taxonomy" id="412755"/>
    <lineage>
        <taxon>unclassified sequences</taxon>
        <taxon>metagenomes</taxon>
        <taxon>ecological metagenomes</taxon>
    </lineage>
</organism>
<proteinExistence type="predicted"/>